<organism evidence="7 8">
    <name type="scientific">Mytilus edulis</name>
    <name type="common">Blue mussel</name>
    <dbReference type="NCBI Taxonomy" id="6550"/>
    <lineage>
        <taxon>Eukaryota</taxon>
        <taxon>Metazoa</taxon>
        <taxon>Spiralia</taxon>
        <taxon>Lophotrochozoa</taxon>
        <taxon>Mollusca</taxon>
        <taxon>Bivalvia</taxon>
        <taxon>Autobranchia</taxon>
        <taxon>Pteriomorphia</taxon>
        <taxon>Mytilida</taxon>
        <taxon>Mytiloidea</taxon>
        <taxon>Mytilidae</taxon>
        <taxon>Mytilinae</taxon>
        <taxon>Mytilus</taxon>
    </lineage>
</organism>
<dbReference type="Pfam" id="PF14580">
    <property type="entry name" value="LRR_9"/>
    <property type="match status" value="1"/>
</dbReference>
<dbReference type="OrthoDB" id="676979at2759"/>
<dbReference type="PROSITE" id="PS51450">
    <property type="entry name" value="LRR"/>
    <property type="match status" value="1"/>
</dbReference>
<evidence type="ECO:0000313" key="7">
    <source>
        <dbReference type="EMBL" id="CAG2203909.1"/>
    </source>
</evidence>
<evidence type="ECO:0000256" key="6">
    <source>
        <dbReference type="SAM" id="MobiDB-lite"/>
    </source>
</evidence>
<dbReference type="SUPFAM" id="SSF52058">
    <property type="entry name" value="L domain-like"/>
    <property type="match status" value="1"/>
</dbReference>
<evidence type="ECO:0000256" key="4">
    <source>
        <dbReference type="ARBA" id="ARBA00022614"/>
    </source>
</evidence>
<dbReference type="InterPro" id="IPR001611">
    <property type="entry name" value="Leu-rich_rpt"/>
</dbReference>
<dbReference type="InterPro" id="IPR032675">
    <property type="entry name" value="LRR_dom_sf"/>
</dbReference>
<keyword evidence="3" id="KW-0963">Cytoplasm</keyword>
<name>A0A8S3R3W4_MYTED</name>
<evidence type="ECO:0000256" key="3">
    <source>
        <dbReference type="ARBA" id="ARBA00022490"/>
    </source>
</evidence>
<dbReference type="Gene3D" id="3.80.10.10">
    <property type="entry name" value="Ribonuclease Inhibitor"/>
    <property type="match status" value="1"/>
</dbReference>
<keyword evidence="8" id="KW-1185">Reference proteome</keyword>
<evidence type="ECO:0000256" key="1">
    <source>
        <dbReference type="ARBA" id="ARBA00004496"/>
    </source>
</evidence>
<accession>A0A8S3R3W4</accession>
<comment type="caution">
    <text evidence="7">The sequence shown here is derived from an EMBL/GenBank/DDBJ whole genome shotgun (WGS) entry which is preliminary data.</text>
</comment>
<feature type="region of interest" description="Disordered" evidence="6">
    <location>
        <begin position="44"/>
        <end position="72"/>
    </location>
</feature>
<proteinExistence type="predicted"/>
<dbReference type="GO" id="GO:0005737">
    <property type="term" value="C:cytoplasm"/>
    <property type="evidence" value="ECO:0007669"/>
    <property type="project" value="UniProtKB-SubCell"/>
</dbReference>
<keyword evidence="5" id="KW-0677">Repeat</keyword>
<gene>
    <name evidence="7" type="ORF">MEDL_18243</name>
</gene>
<sequence>MSTSTSLVPYSARQKTNRVPTIDANNDIVAPLDFSFYRVSNVGDVKEEEPRESPRKGKQPEPEGGKSSSKCLRLNNNSLTEVGPLMELVVTKFQNPSLLAWLDLSFNELTNIHPVITEFENLQILYLHGNVIKDLKEIEKLSVMKSLRKLTFHGNPVENSKGYRQNVLSMLPRLENLDFSRVTKADRMTANTWAHMNANAKHKKKKNTDDD</sequence>
<reference evidence="7" key="1">
    <citation type="submission" date="2021-03" db="EMBL/GenBank/DDBJ databases">
        <authorList>
            <person name="Bekaert M."/>
        </authorList>
    </citation>
    <scope>NUCLEOTIDE SEQUENCE</scope>
</reference>
<evidence type="ECO:0000256" key="5">
    <source>
        <dbReference type="ARBA" id="ARBA00022737"/>
    </source>
</evidence>
<dbReference type="PANTHER" id="PTHR46545">
    <property type="entry name" value="LEUCINE-RICH REPEAT-CONTAINING PROTEIN 51"/>
    <property type="match status" value="1"/>
</dbReference>
<protein>
    <recommendedName>
        <fullName evidence="2">Leucine-rich repeat-containing protein 51</fullName>
    </recommendedName>
</protein>
<dbReference type="Proteomes" id="UP000683360">
    <property type="component" value="Unassembled WGS sequence"/>
</dbReference>
<evidence type="ECO:0000256" key="2">
    <source>
        <dbReference type="ARBA" id="ARBA00014223"/>
    </source>
</evidence>
<comment type="subcellular location">
    <subcellularLocation>
        <location evidence="1">Cytoplasm</location>
    </subcellularLocation>
</comment>
<dbReference type="PANTHER" id="PTHR46545:SF1">
    <property type="entry name" value="LEUCINE-RICH REPEAT-CONTAINING PROTEIN 51"/>
    <property type="match status" value="1"/>
</dbReference>
<feature type="compositionally biased region" description="Basic and acidic residues" evidence="6">
    <location>
        <begin position="44"/>
        <end position="64"/>
    </location>
</feature>
<dbReference type="AlphaFoldDB" id="A0A8S3R3W4"/>
<keyword evidence="4" id="KW-0433">Leucine-rich repeat</keyword>
<evidence type="ECO:0000313" key="8">
    <source>
        <dbReference type="Proteomes" id="UP000683360"/>
    </source>
</evidence>
<dbReference type="EMBL" id="CAJPWZ010000931">
    <property type="protein sequence ID" value="CAG2203909.1"/>
    <property type="molecule type" value="Genomic_DNA"/>
</dbReference>